<reference evidence="1 2" key="1">
    <citation type="journal article" date="2019" name="Nat. Ecol. Evol.">
        <title>Megaphylogeny resolves global patterns of mushroom evolution.</title>
        <authorList>
            <person name="Varga T."/>
            <person name="Krizsan K."/>
            <person name="Foldi C."/>
            <person name="Dima B."/>
            <person name="Sanchez-Garcia M."/>
            <person name="Sanchez-Ramirez S."/>
            <person name="Szollosi G.J."/>
            <person name="Szarkandi J.G."/>
            <person name="Papp V."/>
            <person name="Albert L."/>
            <person name="Andreopoulos W."/>
            <person name="Angelini C."/>
            <person name="Antonin V."/>
            <person name="Barry K.W."/>
            <person name="Bougher N.L."/>
            <person name="Buchanan P."/>
            <person name="Buyck B."/>
            <person name="Bense V."/>
            <person name="Catcheside P."/>
            <person name="Chovatia M."/>
            <person name="Cooper J."/>
            <person name="Damon W."/>
            <person name="Desjardin D."/>
            <person name="Finy P."/>
            <person name="Geml J."/>
            <person name="Haridas S."/>
            <person name="Hughes K."/>
            <person name="Justo A."/>
            <person name="Karasinski D."/>
            <person name="Kautmanova I."/>
            <person name="Kiss B."/>
            <person name="Kocsube S."/>
            <person name="Kotiranta H."/>
            <person name="LaButti K.M."/>
            <person name="Lechner B.E."/>
            <person name="Liimatainen K."/>
            <person name="Lipzen A."/>
            <person name="Lukacs Z."/>
            <person name="Mihaltcheva S."/>
            <person name="Morgado L.N."/>
            <person name="Niskanen T."/>
            <person name="Noordeloos M.E."/>
            <person name="Ohm R.A."/>
            <person name="Ortiz-Santana B."/>
            <person name="Ovrebo C."/>
            <person name="Racz N."/>
            <person name="Riley R."/>
            <person name="Savchenko A."/>
            <person name="Shiryaev A."/>
            <person name="Soop K."/>
            <person name="Spirin V."/>
            <person name="Szebenyi C."/>
            <person name="Tomsovsky M."/>
            <person name="Tulloss R.E."/>
            <person name="Uehling J."/>
            <person name="Grigoriev I.V."/>
            <person name="Vagvolgyi C."/>
            <person name="Papp T."/>
            <person name="Martin F.M."/>
            <person name="Miettinen O."/>
            <person name="Hibbett D.S."/>
            <person name="Nagy L.G."/>
        </authorList>
    </citation>
    <scope>NUCLEOTIDE SEQUENCE [LARGE SCALE GENOMIC DNA]</scope>
    <source>
        <strain evidence="1 2">CBS 309.79</strain>
    </source>
</reference>
<keyword evidence="2" id="KW-1185">Reference proteome</keyword>
<organism evidence="1 2">
    <name type="scientific">Pterulicium gracile</name>
    <dbReference type="NCBI Taxonomy" id="1884261"/>
    <lineage>
        <taxon>Eukaryota</taxon>
        <taxon>Fungi</taxon>
        <taxon>Dikarya</taxon>
        <taxon>Basidiomycota</taxon>
        <taxon>Agaricomycotina</taxon>
        <taxon>Agaricomycetes</taxon>
        <taxon>Agaricomycetidae</taxon>
        <taxon>Agaricales</taxon>
        <taxon>Pleurotineae</taxon>
        <taxon>Pterulaceae</taxon>
        <taxon>Pterulicium</taxon>
    </lineage>
</organism>
<dbReference type="Proteomes" id="UP000305067">
    <property type="component" value="Unassembled WGS sequence"/>
</dbReference>
<proteinExistence type="predicted"/>
<accession>A0A5C3QEB5</accession>
<sequence>MYKASTRQQLEDILPKLTSVRTLGVFAATGGLAVSGTFQHLQESNLLPRPLAPDTGVWLSPDPSTYPAIFLDTFTAPKLTNLKINITTSTITSIRAGIIASKCNIQVLECTFIMINSGSLSVENLSRDFMDFVAVIPGLKQLTIRGVMITRPNSLDMYNVWLYALPLVDLRDGLERPAILPELQSLSIISPFMPAARLDPIIQLVGTTVKKRQEWGKLRTVDLVADIPQREAYKIVSPFDCEADWLYEALPHMKSSGFSP</sequence>
<gene>
    <name evidence="1" type="ORF">BDV98DRAFT_595432</name>
</gene>
<dbReference type="EMBL" id="ML178837">
    <property type="protein sequence ID" value="TFK98770.1"/>
    <property type="molecule type" value="Genomic_DNA"/>
</dbReference>
<evidence type="ECO:0000313" key="2">
    <source>
        <dbReference type="Proteomes" id="UP000305067"/>
    </source>
</evidence>
<protein>
    <submittedName>
        <fullName evidence="1">Uncharacterized protein</fullName>
    </submittedName>
</protein>
<name>A0A5C3QEB5_9AGAR</name>
<evidence type="ECO:0000313" key="1">
    <source>
        <dbReference type="EMBL" id="TFK98770.1"/>
    </source>
</evidence>
<dbReference type="AlphaFoldDB" id="A0A5C3QEB5"/>